<protein>
    <recommendedName>
        <fullName evidence="6">RNA polymerase sigma factor</fullName>
    </recommendedName>
</protein>
<comment type="function">
    <text evidence="6">Sigma factors are initiation factors that promote the attachment of RNA polymerase to specific initiation sites and are then released.</text>
</comment>
<dbReference type="Pfam" id="PF04542">
    <property type="entry name" value="Sigma70_r2"/>
    <property type="match status" value="1"/>
</dbReference>
<evidence type="ECO:0000313" key="7">
    <source>
        <dbReference type="EMBL" id="MTK22321.1"/>
    </source>
</evidence>
<dbReference type="GO" id="GO:0016987">
    <property type="term" value="F:sigma factor activity"/>
    <property type="evidence" value="ECO:0007669"/>
    <property type="project" value="UniProtKB-KW"/>
</dbReference>
<evidence type="ECO:0000256" key="2">
    <source>
        <dbReference type="ARBA" id="ARBA00023015"/>
    </source>
</evidence>
<dbReference type="GO" id="GO:0006352">
    <property type="term" value="P:DNA-templated transcription initiation"/>
    <property type="evidence" value="ECO:0007669"/>
    <property type="project" value="InterPro"/>
</dbReference>
<dbReference type="InterPro" id="IPR050239">
    <property type="entry name" value="Sigma-70_RNA_pol_init_factors"/>
</dbReference>
<dbReference type="PROSITE" id="PS00716">
    <property type="entry name" value="SIGMA70_2"/>
    <property type="match status" value="1"/>
</dbReference>
<dbReference type="SUPFAM" id="SSF88659">
    <property type="entry name" value="Sigma3 and sigma4 domains of RNA polymerase sigma factors"/>
    <property type="match status" value="2"/>
</dbReference>
<dbReference type="RefSeq" id="WP_006785229.1">
    <property type="nucleotide sequence ID" value="NZ_CABJBH010000027.1"/>
</dbReference>
<name>A0A173UJ52_9FIRM</name>
<organism evidence="7 8">
    <name type="scientific">Turicibacter sanguinis</name>
    <dbReference type="NCBI Taxonomy" id="154288"/>
    <lineage>
        <taxon>Bacteria</taxon>
        <taxon>Bacillati</taxon>
        <taxon>Bacillota</taxon>
        <taxon>Erysipelotrichia</taxon>
        <taxon>Erysipelotrichales</taxon>
        <taxon>Turicibacteraceae</taxon>
        <taxon>Turicibacter</taxon>
    </lineage>
</organism>
<dbReference type="Proteomes" id="UP000487649">
    <property type="component" value="Unassembled WGS sequence"/>
</dbReference>
<reference evidence="7 8" key="1">
    <citation type="journal article" date="2019" name="Nat. Med.">
        <title>A library of human gut bacterial isolates paired with longitudinal multiomics data enables mechanistic microbiome research.</title>
        <authorList>
            <person name="Poyet M."/>
            <person name="Groussin M."/>
            <person name="Gibbons S.M."/>
            <person name="Avila-Pacheco J."/>
            <person name="Jiang X."/>
            <person name="Kearney S.M."/>
            <person name="Perrotta A.R."/>
            <person name="Berdy B."/>
            <person name="Zhao S."/>
            <person name="Lieberman T.D."/>
            <person name="Swanson P.K."/>
            <person name="Smith M."/>
            <person name="Roesemann S."/>
            <person name="Alexander J.E."/>
            <person name="Rich S.A."/>
            <person name="Livny J."/>
            <person name="Vlamakis H."/>
            <person name="Clish C."/>
            <person name="Bullock K."/>
            <person name="Deik A."/>
            <person name="Scott J."/>
            <person name="Pierce K.A."/>
            <person name="Xavier R.J."/>
            <person name="Alm E.J."/>
        </authorList>
    </citation>
    <scope>NUCLEOTIDE SEQUENCE [LARGE SCALE GENOMIC DNA]</scope>
    <source>
        <strain evidence="7 8">BIOML-A198</strain>
    </source>
</reference>
<dbReference type="Pfam" id="PF04545">
    <property type="entry name" value="Sigma70_r4"/>
    <property type="match status" value="1"/>
</dbReference>
<sequence length="259" mass="29396">MSKHKVDIVGVDTAKLEVLSNAEMTELFKSFQNGNVEARESLIKGNLRLVLSIIKKFNHRGENLDDLFQVGCLGLMKAIDHFDLSHEVKFSTYAVPMIIGEIRRYLRDNNSLRVSRSLRDTAYKVLQVKDQLSIELQRDPTNEEIAAAIGVEPIDVVLSVEAISDPVSIFSPIYNDGGDTIHLIDQIKDDSITDDKWSVKLMLEEGFKRLGKREKRIIHDRYFMGKTQMEIAAEIGISQAQVSRLEKNALQVMEEMMKS</sequence>
<evidence type="ECO:0000313" key="8">
    <source>
        <dbReference type="Proteomes" id="UP000487649"/>
    </source>
</evidence>
<dbReference type="Gene3D" id="1.20.120.1810">
    <property type="match status" value="1"/>
</dbReference>
<dbReference type="SUPFAM" id="SSF88946">
    <property type="entry name" value="Sigma2 domain of RNA polymerase sigma factors"/>
    <property type="match status" value="1"/>
</dbReference>
<dbReference type="Gene3D" id="1.20.140.160">
    <property type="match status" value="1"/>
</dbReference>
<dbReference type="InterPro" id="IPR007630">
    <property type="entry name" value="RNA_pol_sigma70_r4"/>
</dbReference>
<dbReference type="OrthoDB" id="9809557at2"/>
<dbReference type="InterPro" id="IPR007627">
    <property type="entry name" value="RNA_pol_sigma70_r2"/>
</dbReference>
<gene>
    <name evidence="7" type="primary">sigG</name>
    <name evidence="7" type="ORF">GMA92_12960</name>
</gene>
<evidence type="ECO:0000256" key="3">
    <source>
        <dbReference type="ARBA" id="ARBA00023082"/>
    </source>
</evidence>
<dbReference type="InterPro" id="IPR000943">
    <property type="entry name" value="RNA_pol_sigma70"/>
</dbReference>
<dbReference type="NCBIfam" id="NF006071">
    <property type="entry name" value="PRK08215.1"/>
    <property type="match status" value="1"/>
</dbReference>
<dbReference type="Pfam" id="PF04539">
    <property type="entry name" value="Sigma70_r3"/>
    <property type="match status" value="1"/>
</dbReference>
<keyword evidence="4 6" id="KW-0238">DNA-binding</keyword>
<comment type="similarity">
    <text evidence="6">Belongs to the sigma-70 factor family.</text>
</comment>
<evidence type="ECO:0000256" key="6">
    <source>
        <dbReference type="RuleBase" id="RU362124"/>
    </source>
</evidence>
<accession>A0A173UJ52</accession>
<dbReference type="AlphaFoldDB" id="A0A173UJ52"/>
<dbReference type="InterPro" id="IPR013325">
    <property type="entry name" value="RNA_pol_sigma_r2"/>
</dbReference>
<keyword evidence="5 6" id="KW-0804">Transcription</keyword>
<dbReference type="GO" id="GO:0003677">
    <property type="term" value="F:DNA binding"/>
    <property type="evidence" value="ECO:0007669"/>
    <property type="project" value="UniProtKB-KW"/>
</dbReference>
<comment type="caution">
    <text evidence="7">The sequence shown here is derived from an EMBL/GenBank/DDBJ whole genome shotgun (WGS) entry which is preliminary data.</text>
</comment>
<keyword evidence="1" id="KW-0749">Sporulation</keyword>
<dbReference type="PRINTS" id="PR00046">
    <property type="entry name" value="SIGMA70FCT"/>
</dbReference>
<dbReference type="InterPro" id="IPR014284">
    <property type="entry name" value="RNA_pol_sigma-70_dom"/>
</dbReference>
<evidence type="ECO:0000256" key="1">
    <source>
        <dbReference type="ARBA" id="ARBA00022969"/>
    </source>
</evidence>
<dbReference type="InterPro" id="IPR014322">
    <property type="entry name" value="RNA_pol_sigma-B/F/G"/>
</dbReference>
<dbReference type="GO" id="GO:0030435">
    <property type="term" value="P:sporulation resulting in formation of a cellular spore"/>
    <property type="evidence" value="ECO:0007669"/>
    <property type="project" value="UniProtKB-KW"/>
</dbReference>
<dbReference type="CDD" id="cd06171">
    <property type="entry name" value="Sigma70_r4"/>
    <property type="match status" value="1"/>
</dbReference>
<dbReference type="InterPro" id="IPR013324">
    <property type="entry name" value="RNA_pol_sigma_r3/r4-like"/>
</dbReference>
<dbReference type="NCBIfam" id="TIGR02937">
    <property type="entry name" value="sigma70-ECF"/>
    <property type="match status" value="1"/>
</dbReference>
<dbReference type="GeneID" id="60059919"/>
<evidence type="ECO:0000256" key="4">
    <source>
        <dbReference type="ARBA" id="ARBA00023125"/>
    </source>
</evidence>
<dbReference type="InterPro" id="IPR007624">
    <property type="entry name" value="RNA_pol_sigma70_r3"/>
</dbReference>
<dbReference type="PANTHER" id="PTHR30603:SF17">
    <property type="entry name" value="RNA POLYMERASE SIGMA-G FACTOR"/>
    <property type="match status" value="1"/>
</dbReference>
<dbReference type="NCBIfam" id="TIGR02980">
    <property type="entry name" value="SigBFG"/>
    <property type="match status" value="1"/>
</dbReference>
<dbReference type="EMBL" id="WMQE01000034">
    <property type="protein sequence ID" value="MTK22321.1"/>
    <property type="molecule type" value="Genomic_DNA"/>
</dbReference>
<keyword evidence="3 6" id="KW-0731">Sigma factor</keyword>
<dbReference type="PROSITE" id="PS00715">
    <property type="entry name" value="SIGMA70_1"/>
    <property type="match status" value="1"/>
</dbReference>
<evidence type="ECO:0000256" key="5">
    <source>
        <dbReference type="ARBA" id="ARBA00023163"/>
    </source>
</evidence>
<proteinExistence type="inferred from homology"/>
<dbReference type="PANTHER" id="PTHR30603">
    <property type="entry name" value="RNA POLYMERASE SIGMA FACTOR RPO"/>
    <property type="match status" value="1"/>
</dbReference>
<keyword evidence="2 6" id="KW-0805">Transcription regulation</keyword>